<sequence>MKKITLLAATVVASTMLFACGSKETSMSDSKDSLNLKLWVDPGSAEFYSKLVDQYKEENNIKYTIEVVESDTGKAQENIKKDPEAAADVFSMPHDQLGQLVEAGVVYENTKYADRISEENTELAVQAATYKGKMYGYPYGVESLMLYYDKTKLTENDIQTFETLTAKAKFGGNFEEDGAAYFLAPLFVSNDCYLYGEDGEDPSGTTFNTEQGVNVLKWIAAQGKNDNVVQANADLLSQLEEGKIAAVVSGPWGYKNIKEILGDRFAVAQYPKTNFGNGEKQMKPFLGVKLYSVNASTAHPLEAMALANFLSSTEAQKKTFNDLGTIPSNLSLQHSKEVLADPMASVVVTTSLPENSVLMPKIPEMVTFWPASLATISDAYKGNLSESDMKSKLDQLVKDTSVVAK</sequence>
<dbReference type="RefSeq" id="WP_075105045.1">
    <property type="nucleotide sequence ID" value="NZ_MSJM01000005.1"/>
</dbReference>
<proteinExistence type="inferred from homology"/>
<evidence type="ECO:0000256" key="4">
    <source>
        <dbReference type="SAM" id="SignalP"/>
    </source>
</evidence>
<keyword evidence="6" id="KW-1185">Reference proteome</keyword>
<dbReference type="GO" id="GO:1901982">
    <property type="term" value="F:maltose binding"/>
    <property type="evidence" value="ECO:0007669"/>
    <property type="project" value="TreeGrafter"/>
</dbReference>
<dbReference type="SUPFAM" id="SSF53850">
    <property type="entry name" value="Periplasmic binding protein-like II"/>
    <property type="match status" value="1"/>
</dbReference>
<feature type="chain" id="PRO_5039543352" evidence="4">
    <location>
        <begin position="20"/>
        <end position="405"/>
    </location>
</feature>
<name>A0A1Q8E7H0_9STRE</name>
<organism evidence="5 6">
    <name type="scientific">Streptococcus cuniculi</name>
    <dbReference type="NCBI Taxonomy" id="1432788"/>
    <lineage>
        <taxon>Bacteria</taxon>
        <taxon>Bacillati</taxon>
        <taxon>Bacillota</taxon>
        <taxon>Bacilli</taxon>
        <taxon>Lactobacillales</taxon>
        <taxon>Streptococcaceae</taxon>
        <taxon>Streptococcus</taxon>
    </lineage>
</organism>
<evidence type="ECO:0000256" key="1">
    <source>
        <dbReference type="ARBA" id="ARBA00008520"/>
    </source>
</evidence>
<keyword evidence="3 4" id="KW-0732">Signal</keyword>
<dbReference type="GO" id="GO:0015768">
    <property type="term" value="P:maltose transport"/>
    <property type="evidence" value="ECO:0007669"/>
    <property type="project" value="TreeGrafter"/>
</dbReference>
<dbReference type="PROSITE" id="PS51257">
    <property type="entry name" value="PROKAR_LIPOPROTEIN"/>
    <property type="match status" value="1"/>
</dbReference>
<accession>A0A1Q8E7H0</accession>
<dbReference type="GO" id="GO:0055052">
    <property type="term" value="C:ATP-binding cassette (ABC) transporter complex, substrate-binding subunit-containing"/>
    <property type="evidence" value="ECO:0007669"/>
    <property type="project" value="TreeGrafter"/>
</dbReference>
<dbReference type="PANTHER" id="PTHR30061:SF50">
    <property type="entry name" value="MALTOSE_MALTODEXTRIN-BINDING PERIPLASMIC PROTEIN"/>
    <property type="match status" value="1"/>
</dbReference>
<dbReference type="OrthoDB" id="9766758at2"/>
<dbReference type="PANTHER" id="PTHR30061">
    <property type="entry name" value="MALTOSE-BINDING PERIPLASMIC PROTEIN"/>
    <property type="match status" value="1"/>
</dbReference>
<comment type="caution">
    <text evidence="5">The sequence shown here is derived from an EMBL/GenBank/DDBJ whole genome shotgun (WGS) entry which is preliminary data.</text>
</comment>
<evidence type="ECO:0000313" key="6">
    <source>
        <dbReference type="Proteomes" id="UP000186890"/>
    </source>
</evidence>
<dbReference type="Gene3D" id="3.40.190.10">
    <property type="entry name" value="Periplasmic binding protein-like II"/>
    <property type="match status" value="2"/>
</dbReference>
<dbReference type="EMBL" id="MSJM01000005">
    <property type="protein sequence ID" value="OLF47738.1"/>
    <property type="molecule type" value="Genomic_DNA"/>
</dbReference>
<dbReference type="AlphaFoldDB" id="A0A1Q8E7H0"/>
<dbReference type="Proteomes" id="UP000186890">
    <property type="component" value="Unassembled WGS sequence"/>
</dbReference>
<keyword evidence="2" id="KW-0813">Transport</keyword>
<dbReference type="InterPro" id="IPR006059">
    <property type="entry name" value="SBP"/>
</dbReference>
<evidence type="ECO:0000256" key="3">
    <source>
        <dbReference type="ARBA" id="ARBA00022729"/>
    </source>
</evidence>
<dbReference type="GO" id="GO:0042956">
    <property type="term" value="P:maltodextrin transmembrane transport"/>
    <property type="evidence" value="ECO:0007669"/>
    <property type="project" value="TreeGrafter"/>
</dbReference>
<reference evidence="6" key="1">
    <citation type="submission" date="2016-12" db="EMBL/GenBank/DDBJ databases">
        <authorList>
            <person name="Gulvik C.A."/>
        </authorList>
    </citation>
    <scope>NUCLEOTIDE SEQUENCE [LARGE SCALE GENOMIC DNA]</scope>
    <source>
        <strain evidence="6">NED12-00049-6B</strain>
    </source>
</reference>
<evidence type="ECO:0000256" key="2">
    <source>
        <dbReference type="ARBA" id="ARBA00022448"/>
    </source>
</evidence>
<gene>
    <name evidence="5" type="ORF">BU202_06835</name>
</gene>
<evidence type="ECO:0000313" key="5">
    <source>
        <dbReference type="EMBL" id="OLF47738.1"/>
    </source>
</evidence>
<protein>
    <submittedName>
        <fullName evidence="5">Sugar ABC transporter substrate-binding protein</fullName>
    </submittedName>
</protein>
<dbReference type="Pfam" id="PF13416">
    <property type="entry name" value="SBP_bac_8"/>
    <property type="match status" value="1"/>
</dbReference>
<comment type="similarity">
    <text evidence="1">Belongs to the bacterial solute-binding protein 1 family.</text>
</comment>
<feature type="signal peptide" evidence="4">
    <location>
        <begin position="1"/>
        <end position="19"/>
    </location>
</feature>